<dbReference type="Proteomes" id="UP000289738">
    <property type="component" value="Chromosome A03"/>
</dbReference>
<dbReference type="AlphaFoldDB" id="A0A445DRR3"/>
<reference evidence="1 2" key="1">
    <citation type="submission" date="2019-01" db="EMBL/GenBank/DDBJ databases">
        <title>Sequencing of cultivated peanut Arachis hypogaea provides insights into genome evolution and oil improvement.</title>
        <authorList>
            <person name="Chen X."/>
        </authorList>
    </citation>
    <scope>NUCLEOTIDE SEQUENCE [LARGE SCALE GENOMIC DNA]</scope>
    <source>
        <strain evidence="2">cv. Fuhuasheng</strain>
        <tissue evidence="1">Leaves</tissue>
    </source>
</reference>
<dbReference type="EMBL" id="SDMP01000003">
    <property type="protein sequence ID" value="RYR65874.1"/>
    <property type="molecule type" value="Genomic_DNA"/>
</dbReference>
<gene>
    <name evidence="1" type="ORF">Ahy_A03g011801</name>
</gene>
<protein>
    <submittedName>
        <fullName evidence="1">Uncharacterized protein</fullName>
    </submittedName>
</protein>
<organism evidence="1 2">
    <name type="scientific">Arachis hypogaea</name>
    <name type="common">Peanut</name>
    <dbReference type="NCBI Taxonomy" id="3818"/>
    <lineage>
        <taxon>Eukaryota</taxon>
        <taxon>Viridiplantae</taxon>
        <taxon>Streptophyta</taxon>
        <taxon>Embryophyta</taxon>
        <taxon>Tracheophyta</taxon>
        <taxon>Spermatophyta</taxon>
        <taxon>Magnoliopsida</taxon>
        <taxon>eudicotyledons</taxon>
        <taxon>Gunneridae</taxon>
        <taxon>Pentapetalae</taxon>
        <taxon>rosids</taxon>
        <taxon>fabids</taxon>
        <taxon>Fabales</taxon>
        <taxon>Fabaceae</taxon>
        <taxon>Papilionoideae</taxon>
        <taxon>50 kb inversion clade</taxon>
        <taxon>dalbergioids sensu lato</taxon>
        <taxon>Dalbergieae</taxon>
        <taxon>Pterocarpus clade</taxon>
        <taxon>Arachis</taxon>
    </lineage>
</organism>
<keyword evidence="2" id="KW-1185">Reference proteome</keyword>
<accession>A0A445DRR3</accession>
<proteinExistence type="predicted"/>
<evidence type="ECO:0000313" key="2">
    <source>
        <dbReference type="Proteomes" id="UP000289738"/>
    </source>
</evidence>
<name>A0A445DRR3_ARAHY</name>
<dbReference type="STRING" id="3818.A0A445DRR3"/>
<sequence length="68" mass="7891">MNIVEWVWGLYGSVRILEAADERLDGDFVEEEMKCLMVVGCMDPLEIRDLPTKPILMISECIHHHHLL</sequence>
<comment type="caution">
    <text evidence="1">The sequence shown here is derived from an EMBL/GenBank/DDBJ whole genome shotgun (WGS) entry which is preliminary data.</text>
</comment>
<evidence type="ECO:0000313" key="1">
    <source>
        <dbReference type="EMBL" id="RYR65874.1"/>
    </source>
</evidence>